<organism evidence="3">
    <name type="scientific">Candidatus Berkiella cookevillensis</name>
    <dbReference type="NCBI Taxonomy" id="437022"/>
    <lineage>
        <taxon>Bacteria</taxon>
        <taxon>Pseudomonadati</taxon>
        <taxon>Pseudomonadota</taxon>
        <taxon>Gammaproteobacteria</taxon>
        <taxon>Candidatus Berkiellales</taxon>
        <taxon>Candidatus Berkiellaceae</taxon>
        <taxon>Candidatus Berkiella</taxon>
    </lineage>
</organism>
<reference evidence="3" key="1">
    <citation type="submission" date="2015-09" db="EMBL/GenBank/DDBJ databases">
        <title>Draft Genome Sequences of Two Novel Amoeba-resistant Intranuclear Bacteria, Candidatus Berkiella cookevillensis and Candidatus Berkiella aquae.</title>
        <authorList>
            <person name="Mehari Y.T."/>
            <person name="Arivett B.A."/>
            <person name="Farone A.L."/>
            <person name="Gunderson J.H."/>
            <person name="Farone M.B."/>
        </authorList>
    </citation>
    <scope>NUCLEOTIDE SEQUENCE [LARGE SCALE GENOMIC DNA]</scope>
    <source>
        <strain evidence="3">CC99</strain>
    </source>
</reference>
<dbReference type="InterPro" id="IPR036291">
    <property type="entry name" value="NAD(P)-bd_dom_sf"/>
</dbReference>
<dbReference type="Proteomes" id="UP000051494">
    <property type="component" value="Unassembled WGS sequence"/>
</dbReference>
<reference evidence="4" key="2">
    <citation type="journal article" date="2016" name="Genome Announc.">
        <title>Draft Genome Sequences of Two Novel Amoeba-Resistant Intranuclear Bacteria, 'Candidatus Berkiella cookevillensis' and 'Candidatus Berkiella aquae'.</title>
        <authorList>
            <person name="Mehari Y.T."/>
            <person name="Arivett B.A."/>
            <person name="Farone A.L."/>
            <person name="Gunderson J.H."/>
            <person name="Farone M.B."/>
        </authorList>
    </citation>
    <scope>NUCLEOTIDE SEQUENCE</scope>
    <source>
        <strain evidence="4">CC99</strain>
    </source>
</reference>
<keyword evidence="5" id="KW-1185">Reference proteome</keyword>
<dbReference type="SUPFAM" id="SSF48179">
    <property type="entry name" value="6-phosphogluconate dehydrogenase C-terminal domain-like"/>
    <property type="match status" value="1"/>
</dbReference>
<dbReference type="Gene3D" id="3.40.50.720">
    <property type="entry name" value="NAD(P)-binding Rossmann-like Domain"/>
    <property type="match status" value="1"/>
</dbReference>
<evidence type="ECO:0000313" key="4">
    <source>
        <dbReference type="EMBL" id="MCS5708499.1"/>
    </source>
</evidence>
<dbReference type="EMBL" id="LKHV01000001">
    <property type="protein sequence ID" value="KRG19921.1"/>
    <property type="molecule type" value="Genomic_DNA"/>
</dbReference>
<sequence>MRQVPRYAIIGAGKMATHFAHYLKLLAIPHTQLSRAEITQEKLQSTLLSCDRLCLLISDGAIPDFIEAHSLRYNSKIIHFSGSLVIEGCYSAHPLMTFGTELYTQEQYQSFPFIIEQEGSDFENLLPGIPNQHYKIPKNLKPFYHSLCVMSGNFSCILWKKYFQELKEKFNILEKDAKPYLNIIFQNICNNPYAALTGPLIRQDKTTIESNMNALDNDPFQPIYQAFASAFQNIHPNYTTEDTLS</sequence>
<dbReference type="EMBL" id="LKHV02000001">
    <property type="protein sequence ID" value="MCS5708499.1"/>
    <property type="molecule type" value="Genomic_DNA"/>
</dbReference>
<dbReference type="InterPro" id="IPR008927">
    <property type="entry name" value="6-PGluconate_DH-like_C_sf"/>
</dbReference>
<dbReference type="RefSeq" id="WP_057622620.1">
    <property type="nucleotide sequence ID" value="NZ_LKHV02000001.1"/>
</dbReference>
<dbReference type="SUPFAM" id="SSF51735">
    <property type="entry name" value="NAD(P)-binding Rossmann-fold domains"/>
    <property type="match status" value="1"/>
</dbReference>
<dbReference type="STRING" id="437022.CC99x_00142"/>
<feature type="domain" description="DUF2520" evidence="2">
    <location>
        <begin position="123"/>
        <end position="229"/>
    </location>
</feature>
<evidence type="ECO:0000259" key="2">
    <source>
        <dbReference type="Pfam" id="PF10728"/>
    </source>
</evidence>
<dbReference type="PANTHER" id="PTHR40459:SF1">
    <property type="entry name" value="CONSERVED HYPOTHETICAL ALANINE AND LEUCINE RICH PROTEIN"/>
    <property type="match status" value="1"/>
</dbReference>
<dbReference type="PANTHER" id="PTHR40459">
    <property type="entry name" value="CONSERVED HYPOTHETICAL ALANINE AND LEUCINE RICH PROTEIN"/>
    <property type="match status" value="1"/>
</dbReference>
<evidence type="ECO:0000313" key="3">
    <source>
        <dbReference type="EMBL" id="KRG19921.1"/>
    </source>
</evidence>
<evidence type="ECO:0000256" key="1">
    <source>
        <dbReference type="ARBA" id="ARBA00023002"/>
    </source>
</evidence>
<evidence type="ECO:0000313" key="5">
    <source>
        <dbReference type="Proteomes" id="UP000051494"/>
    </source>
</evidence>
<dbReference type="Gene3D" id="1.10.1040.20">
    <property type="entry name" value="ProC-like, C-terminal domain"/>
    <property type="match status" value="1"/>
</dbReference>
<comment type="caution">
    <text evidence="3">The sequence shown here is derived from an EMBL/GenBank/DDBJ whole genome shotgun (WGS) entry which is preliminary data.</text>
</comment>
<proteinExistence type="predicted"/>
<accession>A0A0Q9YTK4</accession>
<reference evidence="4" key="3">
    <citation type="submission" date="2021-06" db="EMBL/GenBank/DDBJ databases">
        <title>Genomic Description and Analysis of Intracellular Bacteria, Candidatus Berkiella cookevillensis and Candidatus Berkiella aquae.</title>
        <authorList>
            <person name="Kidane D.T."/>
            <person name="Mehari Y.T."/>
            <person name="Rice F.C."/>
            <person name="Arivett B.A."/>
            <person name="Farone A.L."/>
            <person name="Berk S.G."/>
            <person name="Farone M.B."/>
        </authorList>
    </citation>
    <scope>NUCLEOTIDE SEQUENCE</scope>
    <source>
        <strain evidence="4">CC99</strain>
    </source>
</reference>
<protein>
    <submittedName>
        <fullName evidence="4">DUF2520 domain-containing protein</fullName>
    </submittedName>
</protein>
<name>A0A0Q9YTK4_9GAMM</name>
<dbReference type="InterPro" id="IPR037108">
    <property type="entry name" value="TM1727-like_C_sf"/>
</dbReference>
<keyword evidence="1" id="KW-0560">Oxidoreductase</keyword>
<gene>
    <name evidence="3" type="ORF">CC99x_00142</name>
    <name evidence="4" type="ORF">CC99x_006210</name>
</gene>
<dbReference type="Pfam" id="PF10728">
    <property type="entry name" value="DUF2520"/>
    <property type="match status" value="1"/>
</dbReference>
<dbReference type="InterPro" id="IPR018931">
    <property type="entry name" value="DUF2520"/>
</dbReference>
<dbReference type="AlphaFoldDB" id="A0A0Q9YTK4"/>
<dbReference type="GO" id="GO:0016491">
    <property type="term" value="F:oxidoreductase activity"/>
    <property type="evidence" value="ECO:0007669"/>
    <property type="project" value="UniProtKB-KW"/>
</dbReference>
<dbReference type="OrthoDB" id="8650434at2"/>